<evidence type="ECO:0000259" key="2">
    <source>
        <dbReference type="SMART" id="SM00244"/>
    </source>
</evidence>
<dbReference type="AlphaFoldDB" id="A0A4P6EWS1"/>
<dbReference type="SUPFAM" id="SSF117892">
    <property type="entry name" value="Band 7/SPFH domain"/>
    <property type="match status" value="1"/>
</dbReference>
<keyword evidence="1" id="KW-1133">Transmembrane helix</keyword>
<dbReference type="SMART" id="SM00244">
    <property type="entry name" value="PHB"/>
    <property type="match status" value="1"/>
</dbReference>
<dbReference type="PANTHER" id="PTHR43446">
    <property type="entry name" value="MEMBRANE PROTEIN-RELATED"/>
    <property type="match status" value="1"/>
</dbReference>
<name>A0A4P6EWS1_9BACL</name>
<dbReference type="InterPro" id="IPR001107">
    <property type="entry name" value="Band_7"/>
</dbReference>
<dbReference type="InterPro" id="IPR036013">
    <property type="entry name" value="Band_7/SPFH_dom_sf"/>
</dbReference>
<dbReference type="OrthoDB" id="9813479at2"/>
<dbReference type="Gene3D" id="3.30.479.30">
    <property type="entry name" value="Band 7 domain"/>
    <property type="match status" value="1"/>
</dbReference>
<dbReference type="RefSeq" id="WP_129442117.1">
    <property type="nucleotide sequence ID" value="NZ_CP035492.1"/>
</dbReference>
<reference evidence="3 4" key="1">
    <citation type="submission" date="2019-01" db="EMBL/GenBank/DDBJ databases">
        <title>Genome sequencing of strain FW100M-2.</title>
        <authorList>
            <person name="Heo J."/>
            <person name="Kim S.-J."/>
            <person name="Kim J.-S."/>
            <person name="Hong S.-B."/>
            <person name="Kwon S.-W."/>
        </authorList>
    </citation>
    <scope>NUCLEOTIDE SEQUENCE [LARGE SCALE GENOMIC DNA]</scope>
    <source>
        <strain evidence="3 4">FW100M-2</strain>
    </source>
</reference>
<gene>
    <name evidence="3" type="ORF">ET464_14705</name>
</gene>
<proteinExistence type="predicted"/>
<dbReference type="KEGG" id="pprt:ET464_14705"/>
<keyword evidence="4" id="KW-1185">Reference proteome</keyword>
<sequence>MKERVAWHVNGFLALLVTIIMFAAGIACFIIAGNAADPSTAFMSVFIILGIILLIISLVAFTSLSIVQPNEAKVITFFGNYIGTVQESGLWMVKPFTSKRKISLKVRNFNSQTLKVNDADGNPIEIGAVVVFRVLDTASAAFDVDNYETFVEIQSETAVRHIAAQYPYDTHDEDQSRHSLRGNAEEVASELMTELQARLAVAGVKVLETRLTHLAYAPEIASAMLQRQQAIAIVAARQKIVEGAVGMVDAALRQLIANGIELDDERRAAMVNNLMVAIVSDRSATPVINTGTLYN</sequence>
<feature type="transmembrane region" description="Helical" evidence="1">
    <location>
        <begin position="41"/>
        <end position="67"/>
    </location>
</feature>
<dbReference type="PROSITE" id="PS51257">
    <property type="entry name" value="PROKAR_LIPOPROTEIN"/>
    <property type="match status" value="1"/>
</dbReference>
<evidence type="ECO:0000313" key="4">
    <source>
        <dbReference type="Proteomes" id="UP000293568"/>
    </source>
</evidence>
<evidence type="ECO:0000256" key="1">
    <source>
        <dbReference type="SAM" id="Phobius"/>
    </source>
</evidence>
<organism evidence="3 4">
    <name type="scientific">Paenibacillus protaetiae</name>
    <dbReference type="NCBI Taxonomy" id="2509456"/>
    <lineage>
        <taxon>Bacteria</taxon>
        <taxon>Bacillati</taxon>
        <taxon>Bacillota</taxon>
        <taxon>Bacilli</taxon>
        <taxon>Bacillales</taxon>
        <taxon>Paenibacillaceae</taxon>
        <taxon>Paenibacillus</taxon>
    </lineage>
</organism>
<keyword evidence="1" id="KW-0472">Membrane</keyword>
<evidence type="ECO:0000313" key="3">
    <source>
        <dbReference type="EMBL" id="QAY67452.1"/>
    </source>
</evidence>
<dbReference type="Proteomes" id="UP000293568">
    <property type="component" value="Chromosome"/>
</dbReference>
<feature type="transmembrane region" description="Helical" evidence="1">
    <location>
        <begin position="12"/>
        <end position="35"/>
    </location>
</feature>
<dbReference type="PANTHER" id="PTHR43446:SF1">
    <property type="entry name" value="BAND 7 DOMAIN-CONTAINING PROTEIN"/>
    <property type="match status" value="1"/>
</dbReference>
<feature type="domain" description="Band 7" evidence="2">
    <location>
        <begin position="62"/>
        <end position="228"/>
    </location>
</feature>
<keyword evidence="1" id="KW-0812">Transmembrane</keyword>
<dbReference type="EMBL" id="CP035492">
    <property type="protein sequence ID" value="QAY67452.1"/>
    <property type="molecule type" value="Genomic_DNA"/>
</dbReference>
<protein>
    <submittedName>
        <fullName evidence="3">SPFH domain-containing protein</fullName>
    </submittedName>
</protein>
<dbReference type="Pfam" id="PF01145">
    <property type="entry name" value="Band_7"/>
    <property type="match status" value="1"/>
</dbReference>
<accession>A0A4P6EWS1</accession>
<dbReference type="CDD" id="cd03402">
    <property type="entry name" value="SPFH_like_u2"/>
    <property type="match status" value="1"/>
</dbReference>